<dbReference type="Proteomes" id="UP001501285">
    <property type="component" value="Unassembled WGS sequence"/>
</dbReference>
<evidence type="ECO:0000313" key="8">
    <source>
        <dbReference type="EMBL" id="GAA2033507.1"/>
    </source>
</evidence>
<name>A0ABN2UBE8_9MICO</name>
<dbReference type="RefSeq" id="WP_425579983.1">
    <property type="nucleotide sequence ID" value="NZ_BAAANB010000021.1"/>
</dbReference>
<dbReference type="Gene3D" id="3.30.70.580">
    <property type="entry name" value="Pseudouridine synthase I, catalytic domain, N-terminal subdomain"/>
    <property type="match status" value="1"/>
</dbReference>
<keyword evidence="9" id="KW-1185">Reference proteome</keyword>
<comment type="similarity">
    <text evidence="1 4 5">Belongs to the tRNA pseudouridine synthase TruA family.</text>
</comment>
<comment type="caution">
    <text evidence="8">The sequence shown here is derived from an EMBL/GenBank/DDBJ whole genome shotgun (WGS) entry which is preliminary data.</text>
</comment>
<dbReference type="HAMAP" id="MF_00171">
    <property type="entry name" value="TruA"/>
    <property type="match status" value="1"/>
</dbReference>
<organism evidence="8 9">
    <name type="scientific">Terrabacter terrae</name>
    <dbReference type="NCBI Taxonomy" id="318434"/>
    <lineage>
        <taxon>Bacteria</taxon>
        <taxon>Bacillati</taxon>
        <taxon>Actinomycetota</taxon>
        <taxon>Actinomycetes</taxon>
        <taxon>Micrococcales</taxon>
        <taxon>Intrasporangiaceae</taxon>
        <taxon>Terrabacter</taxon>
    </lineage>
</organism>
<evidence type="ECO:0000313" key="9">
    <source>
        <dbReference type="Proteomes" id="UP001501285"/>
    </source>
</evidence>
<evidence type="ECO:0000256" key="1">
    <source>
        <dbReference type="ARBA" id="ARBA00009375"/>
    </source>
</evidence>
<feature type="domain" description="Pseudouridine synthase I TruA alpha/beta" evidence="7">
    <location>
        <begin position="180"/>
        <end position="282"/>
    </location>
</feature>
<feature type="active site" description="Nucleophile" evidence="4">
    <location>
        <position position="77"/>
    </location>
</feature>
<dbReference type="CDD" id="cd02570">
    <property type="entry name" value="PseudoU_synth_EcTruA"/>
    <property type="match status" value="1"/>
</dbReference>
<dbReference type="PIRSF" id="PIRSF001430">
    <property type="entry name" value="tRNA_psdUrid_synth"/>
    <property type="match status" value="1"/>
</dbReference>
<comment type="catalytic activity">
    <reaction evidence="4 5">
        <text>uridine(38/39/40) in tRNA = pseudouridine(38/39/40) in tRNA</text>
        <dbReference type="Rhea" id="RHEA:22376"/>
        <dbReference type="Rhea" id="RHEA-COMP:10085"/>
        <dbReference type="Rhea" id="RHEA-COMP:10087"/>
        <dbReference type="ChEBI" id="CHEBI:65314"/>
        <dbReference type="ChEBI" id="CHEBI:65315"/>
        <dbReference type="EC" id="5.4.99.12"/>
    </reaction>
</comment>
<evidence type="ECO:0000256" key="4">
    <source>
        <dbReference type="HAMAP-Rule" id="MF_00171"/>
    </source>
</evidence>
<comment type="function">
    <text evidence="4">Formation of pseudouridine at positions 38, 39 and 40 in the anticodon stem and loop of transfer RNAs.</text>
</comment>
<dbReference type="InterPro" id="IPR020095">
    <property type="entry name" value="PsdUridine_synth_TruA_C"/>
</dbReference>
<comment type="caution">
    <text evidence="4">Lacks conserved residue(s) required for the propagation of feature annotation.</text>
</comment>
<dbReference type="Pfam" id="PF01416">
    <property type="entry name" value="PseudoU_synth_1"/>
    <property type="match status" value="1"/>
</dbReference>
<evidence type="ECO:0000256" key="3">
    <source>
        <dbReference type="ARBA" id="ARBA00023235"/>
    </source>
</evidence>
<feature type="region of interest" description="Disordered" evidence="6">
    <location>
        <begin position="1"/>
        <end position="22"/>
    </location>
</feature>
<dbReference type="SUPFAM" id="SSF55120">
    <property type="entry name" value="Pseudouridine synthase"/>
    <property type="match status" value="1"/>
</dbReference>
<gene>
    <name evidence="4 8" type="primary">truA</name>
    <name evidence="8" type="ORF">GCM10009740_24940</name>
</gene>
<dbReference type="InterPro" id="IPR020094">
    <property type="entry name" value="TruA/RsuA/RluB/E/F_N"/>
</dbReference>
<feature type="binding site" evidence="4">
    <location>
        <position position="146"/>
    </location>
    <ligand>
        <name>substrate</name>
    </ligand>
</feature>
<reference evidence="8 9" key="1">
    <citation type="journal article" date="2019" name="Int. J. Syst. Evol. Microbiol.">
        <title>The Global Catalogue of Microorganisms (GCM) 10K type strain sequencing project: providing services to taxonomists for standard genome sequencing and annotation.</title>
        <authorList>
            <consortium name="The Broad Institute Genomics Platform"/>
            <consortium name="The Broad Institute Genome Sequencing Center for Infectious Disease"/>
            <person name="Wu L."/>
            <person name="Ma J."/>
        </authorList>
    </citation>
    <scope>NUCLEOTIDE SEQUENCE [LARGE SCALE GENOMIC DNA]</scope>
    <source>
        <strain evidence="8 9">JCM 14283</strain>
    </source>
</reference>
<dbReference type="Gene3D" id="3.30.70.660">
    <property type="entry name" value="Pseudouridine synthase I, catalytic domain, C-terminal subdomain"/>
    <property type="match status" value="1"/>
</dbReference>
<dbReference type="InterPro" id="IPR020103">
    <property type="entry name" value="PsdUridine_synth_cat_dom_sf"/>
</dbReference>
<evidence type="ECO:0000256" key="6">
    <source>
        <dbReference type="SAM" id="MobiDB-lite"/>
    </source>
</evidence>
<dbReference type="InterPro" id="IPR001406">
    <property type="entry name" value="PsdUridine_synth_TruA"/>
</dbReference>
<comment type="subunit">
    <text evidence="4">Homodimer.</text>
</comment>
<dbReference type="PANTHER" id="PTHR11142">
    <property type="entry name" value="PSEUDOURIDYLATE SYNTHASE"/>
    <property type="match status" value="1"/>
</dbReference>
<sequence>MSEPSEPSEPTPPSRPGAPDVAAPLRVRLDLAYDGTDFSGWAAQPSLRTVQGELSRALATVLRSPEPVRVTVAGRTDAGVHARGQVAHVDLDATAWATLPGRSDRQPGEALVSRLGGVLAHDVVVRRATLAPPGFDARFSAVERRYVYRLADASALRDPLRRHDTVWWRRPLDVGAMDEASRALVGLRDFAAFCRQREGATTIRTLLDFSWTRLPDGVLEATVRADAFCHSMVRSLVGAVVPVGEGRRDRSWPWSLQQQAERGPGLHVMPAHGLSLEEVVYPDDADLAARALMTRARRDPAEGRRPEEAQRAGT</sequence>
<dbReference type="InterPro" id="IPR020097">
    <property type="entry name" value="PsdUridine_synth_TruA_a/b_dom"/>
</dbReference>
<accession>A0ABN2UBE8</accession>
<evidence type="ECO:0000256" key="5">
    <source>
        <dbReference type="RuleBase" id="RU003792"/>
    </source>
</evidence>
<dbReference type="EC" id="5.4.99.12" evidence="4"/>
<dbReference type="EMBL" id="BAAANB010000021">
    <property type="protein sequence ID" value="GAA2033507.1"/>
    <property type="molecule type" value="Genomic_DNA"/>
</dbReference>
<keyword evidence="3 4" id="KW-0413">Isomerase</keyword>
<evidence type="ECO:0000259" key="7">
    <source>
        <dbReference type="Pfam" id="PF01416"/>
    </source>
</evidence>
<proteinExistence type="inferred from homology"/>
<keyword evidence="2 4" id="KW-0819">tRNA processing</keyword>
<dbReference type="PANTHER" id="PTHR11142:SF0">
    <property type="entry name" value="TRNA PSEUDOURIDINE SYNTHASE-LIKE 1"/>
    <property type="match status" value="1"/>
</dbReference>
<protein>
    <recommendedName>
        <fullName evidence="4">tRNA pseudouridine synthase A</fullName>
        <ecNumber evidence="4">5.4.99.12</ecNumber>
    </recommendedName>
    <alternativeName>
        <fullName evidence="4">tRNA pseudouridine(38-40) synthase</fullName>
    </alternativeName>
    <alternativeName>
        <fullName evidence="4">tRNA pseudouridylate synthase I</fullName>
    </alternativeName>
    <alternativeName>
        <fullName evidence="4">tRNA-uridine isomerase I</fullName>
    </alternativeName>
</protein>
<evidence type="ECO:0000256" key="2">
    <source>
        <dbReference type="ARBA" id="ARBA00022694"/>
    </source>
</evidence>
<feature type="compositionally biased region" description="Pro residues" evidence="6">
    <location>
        <begin position="7"/>
        <end position="16"/>
    </location>
</feature>